<proteinExistence type="predicted"/>
<dbReference type="InterPro" id="IPR009875">
    <property type="entry name" value="PilZ_domain"/>
</dbReference>
<evidence type="ECO:0000313" key="3">
    <source>
        <dbReference type="Proteomes" id="UP000490800"/>
    </source>
</evidence>
<feature type="domain" description="PilZ" evidence="1">
    <location>
        <begin position="119"/>
        <end position="229"/>
    </location>
</feature>
<dbReference type="Pfam" id="PF07238">
    <property type="entry name" value="PilZ"/>
    <property type="match status" value="1"/>
</dbReference>
<sequence length="234" mass="26827">MPSHDRGDKMNWTYALTQHILVPRTECKLIIVGETVEGQPFCHEDRVFLEEADLDAFSVSLEFELVNPLDHLQRISFIEFSFQDQGIVYYSFVSFKELITENSSCVLKLLSPQELYSYQNRRHHRRPLPSSTPITCRVVGARQRFYDETPLFEGTMLEISRSGTSMITGQRLVQSLMLEISFSLPDVQEPITLSGEVRSSIPLSSESFRVGIEFHDVPPQILDLIDIYCEQTSS</sequence>
<keyword evidence="3" id="KW-1185">Reference proteome</keyword>
<organism evidence="2 3">
    <name type="scientific">Paenibacillus lutrae</name>
    <dbReference type="NCBI Taxonomy" id="2078573"/>
    <lineage>
        <taxon>Bacteria</taxon>
        <taxon>Bacillati</taxon>
        <taxon>Bacillota</taxon>
        <taxon>Bacilli</taxon>
        <taxon>Bacillales</taxon>
        <taxon>Paenibacillaceae</taxon>
        <taxon>Paenibacillus</taxon>
    </lineage>
</organism>
<protein>
    <submittedName>
        <fullName evidence="2">PilZ domain-containing protein</fullName>
    </submittedName>
</protein>
<evidence type="ECO:0000259" key="1">
    <source>
        <dbReference type="Pfam" id="PF07238"/>
    </source>
</evidence>
<dbReference type="OrthoDB" id="2563492at2"/>
<dbReference type="AlphaFoldDB" id="A0A7X3FLE2"/>
<gene>
    <name evidence="2" type="ORF">EDM21_20015</name>
</gene>
<dbReference type="GO" id="GO:0035438">
    <property type="term" value="F:cyclic-di-GMP binding"/>
    <property type="evidence" value="ECO:0007669"/>
    <property type="project" value="InterPro"/>
</dbReference>
<comment type="caution">
    <text evidence="2">The sequence shown here is derived from an EMBL/GenBank/DDBJ whole genome shotgun (WGS) entry which is preliminary data.</text>
</comment>
<name>A0A7X3FLE2_9BACL</name>
<dbReference type="EMBL" id="RHLK01000015">
    <property type="protein sequence ID" value="MVP01785.1"/>
    <property type="molecule type" value="Genomic_DNA"/>
</dbReference>
<accession>A0A7X3FLE2</accession>
<reference evidence="2 3" key="1">
    <citation type="journal article" date="2019" name="Microorganisms">
        <title>Paenibacillus lutrae sp. nov., A Chitinolytic Species Isolated from A River Otter in Castril Natural Park, Granada, Spain.</title>
        <authorList>
            <person name="Rodriguez M."/>
            <person name="Reina J.C."/>
            <person name="Bejar V."/>
            <person name="Llamas I."/>
        </authorList>
    </citation>
    <scope>NUCLEOTIDE SEQUENCE [LARGE SCALE GENOMIC DNA]</scope>
    <source>
        <strain evidence="2 3">N10</strain>
    </source>
</reference>
<dbReference type="Proteomes" id="UP000490800">
    <property type="component" value="Unassembled WGS sequence"/>
</dbReference>
<dbReference type="Gene3D" id="2.40.10.220">
    <property type="entry name" value="predicted glycosyltransferase like domains"/>
    <property type="match status" value="1"/>
</dbReference>
<evidence type="ECO:0000313" key="2">
    <source>
        <dbReference type="EMBL" id="MVP01785.1"/>
    </source>
</evidence>